<evidence type="ECO:0000313" key="1">
    <source>
        <dbReference type="EMBL" id="AKE39614.1"/>
    </source>
</evidence>
<organism evidence="1 2">
    <name type="scientific">Corynebacterium camporealensis</name>
    <dbReference type="NCBI Taxonomy" id="161896"/>
    <lineage>
        <taxon>Bacteria</taxon>
        <taxon>Bacillati</taxon>
        <taxon>Actinomycetota</taxon>
        <taxon>Actinomycetes</taxon>
        <taxon>Mycobacteriales</taxon>
        <taxon>Corynebacteriaceae</taxon>
        <taxon>Corynebacterium</taxon>
    </lineage>
</organism>
<gene>
    <name evidence="1" type="ORF">UL81_08310</name>
</gene>
<proteinExistence type="predicted"/>
<protein>
    <submittedName>
        <fullName evidence="1">Uncharacterized protein</fullName>
    </submittedName>
</protein>
<dbReference type="PATRIC" id="fig|161896.4.peg.1626"/>
<name>A0A0F6TBQ1_9CORY</name>
<dbReference type="HOGENOM" id="CLU_131983_0_0_11"/>
<dbReference type="Proteomes" id="UP000033566">
    <property type="component" value="Chromosome"/>
</dbReference>
<keyword evidence="2" id="KW-1185">Reference proteome</keyword>
<sequence length="115" mass="12468">MNSVQSQPTALSVDPWPEAPVAEPVVSGVLHIEGMPRTLRPVIERAMYRCIATESVFVVPNDDPLTAQWCTRWYREGAGIGCRQVLTGTAAELRALNSAVSVLAGEYGFSGKVEH</sequence>
<dbReference type="KEGG" id="ccj:UL81_08310"/>
<evidence type="ECO:0000313" key="2">
    <source>
        <dbReference type="Proteomes" id="UP000033566"/>
    </source>
</evidence>
<dbReference type="EMBL" id="CP011311">
    <property type="protein sequence ID" value="AKE39614.1"/>
    <property type="molecule type" value="Genomic_DNA"/>
</dbReference>
<dbReference type="RefSeq" id="WP_052097720.1">
    <property type="nucleotide sequence ID" value="NZ_CP011311.1"/>
</dbReference>
<dbReference type="STRING" id="161896.UL81_08310"/>
<reference evidence="1 2" key="1">
    <citation type="journal article" date="2015" name="Genome Announc.">
        <title>Complete Genome Sequence of Corynebacterium camporealensis DSM 44610, Isolated from the Milk of a Manchega Sheep with Subclinical Mastitis.</title>
        <authorList>
            <person name="Ruckert C."/>
            <person name="Albersmeier A."/>
            <person name="Winkler A."/>
            <person name="Tauch A."/>
        </authorList>
    </citation>
    <scope>NUCLEOTIDE SEQUENCE [LARGE SCALE GENOMIC DNA]</scope>
    <source>
        <strain evidence="1 2">DSM 44610</strain>
    </source>
</reference>
<dbReference type="AlphaFoldDB" id="A0A0F6TBQ1"/>
<accession>A0A0F6TBQ1</accession>